<evidence type="ECO:0000313" key="2">
    <source>
        <dbReference type="Proteomes" id="UP000219546"/>
    </source>
</evidence>
<reference evidence="1 2" key="1">
    <citation type="submission" date="2017-08" db="EMBL/GenBank/DDBJ databases">
        <authorList>
            <person name="de Groot N.N."/>
        </authorList>
    </citation>
    <scope>NUCLEOTIDE SEQUENCE [LARGE SCALE GENOMIC DNA]</scope>
    <source>
        <strain evidence="1 2">JC228</strain>
    </source>
</reference>
<name>A0A285CSQ9_9BACI</name>
<gene>
    <name evidence="1" type="ORF">SAMN05877753_103376</name>
</gene>
<dbReference type="InterPro" id="IPR026838">
    <property type="entry name" value="YheC/D"/>
</dbReference>
<dbReference type="OrthoDB" id="7869153at2"/>
<organism evidence="1 2">
    <name type="scientific">Bacillus oleivorans</name>
    <dbReference type="NCBI Taxonomy" id="1448271"/>
    <lineage>
        <taxon>Bacteria</taxon>
        <taxon>Bacillati</taxon>
        <taxon>Bacillota</taxon>
        <taxon>Bacilli</taxon>
        <taxon>Bacillales</taxon>
        <taxon>Bacillaceae</taxon>
        <taxon>Bacillus</taxon>
    </lineage>
</organism>
<evidence type="ECO:0000313" key="1">
    <source>
        <dbReference type="EMBL" id="SNX69993.1"/>
    </source>
</evidence>
<protein>
    <submittedName>
        <fullName evidence="1">YheC/D-like protein</fullName>
    </submittedName>
</protein>
<dbReference type="SUPFAM" id="SSF56059">
    <property type="entry name" value="Glutathione synthetase ATP-binding domain-like"/>
    <property type="match status" value="1"/>
</dbReference>
<sequence>MLSLGLISLHPEVQLLFKQIAVHASDYGILVYRFSPMQIQPETELIKGERYDPELKKWVSDTFPIPKYLYDRVYYGEDRISIQSRAILRWLKARDDLVFLGYGLPNKWVLYQKLSEFDSLSPYLPLTRKASSVVDIQNALLQYKKIVLKPANGAHGYGIYVISRIPNGVRIQTQKKNRVIEHVLSLNGAWIKWITQLIEGKDFLIQPYLRIQNDSNQPFDVRIFLQKDERGQWVERGRGVRVGIQEGIISNLSGGAAIKPYYEWLKELPHSKRDFIHQEIETIIESLPIHLENAFFPLFELGIDIGIARDYSVWLLDANSKPGRHVILHLFPELEETLANAPLRFTRFLHESSKPGRVKK</sequence>
<dbReference type="Proteomes" id="UP000219546">
    <property type="component" value="Unassembled WGS sequence"/>
</dbReference>
<keyword evidence="2" id="KW-1185">Reference proteome</keyword>
<proteinExistence type="predicted"/>
<dbReference type="AlphaFoldDB" id="A0A285CSQ9"/>
<dbReference type="Pfam" id="PF14398">
    <property type="entry name" value="ATPgrasp_YheCD"/>
    <property type="match status" value="1"/>
</dbReference>
<dbReference type="EMBL" id="OAOP01000003">
    <property type="protein sequence ID" value="SNX69993.1"/>
    <property type="molecule type" value="Genomic_DNA"/>
</dbReference>
<accession>A0A285CSQ9</accession>